<proteinExistence type="predicted"/>
<dbReference type="PANTHER" id="PTHR46310:SF7">
    <property type="entry name" value="AMIDASE 1"/>
    <property type="match status" value="1"/>
</dbReference>
<sequence length="613" mass="68237">MSQRVVFEESVFFEAEGIQYASFADSKDPSFQNGAQDEPRLCTVIPVPDNETEILEFITRYVEKGLEEDDILKSAFLSGIIVVLDPNVNAICNISSDQLPRHWNTRWVKAICKTDLHGQALAGPCLAARGKLGPVLRLYEDAIGAFSVPTRVTHSNELLPLRVHLGGHNCTSVGVSSRLLHENRTARPLDGIRVTVKAIFDVAGFRTSLGSRDYLHYQDPSHTTAPAISRLVDLGCEVVGLSNMCAMVLNQLPTQSVDFPAPWNPRADGWQIPNGGSSGQGVAVAAYEWLDFAIGSDSTMSGRMPAQAAGVFSLRPSYGALSREGMWSGVPIFDTPCLFGRDLKRFRGFAQAWYGQKIARTKCPLPHSVVIFDDFRPNEGENKLQMNTIEAFVRDVEACLGIRAKYIDIGKLWERRGPPESRGIPLKQYLDQETVTATVVYSFWQQLKPYWENFPSRFGHKPFLPLPAGIDVWAKVKTVTPQCHEEALRRISIYKDWIHKTVLELDNLNTLVLIPLGDVKPQYRTEWPGLQFRDQMLWSSLLLSPILGAPELVVPVGELPFDSVVSGQESYLPVCISIMGAPGSDLDLIDTALRILLHSGRRTFVKTGKRMFQ</sequence>
<feature type="domain" description="Amidase" evidence="1">
    <location>
        <begin position="183"/>
        <end position="365"/>
    </location>
</feature>
<dbReference type="InterPro" id="IPR036928">
    <property type="entry name" value="AS_sf"/>
</dbReference>
<accession>A0A6A5YNF5</accession>
<dbReference type="InterPro" id="IPR023631">
    <property type="entry name" value="Amidase_dom"/>
</dbReference>
<organism evidence="2 3">
    <name type="scientific">Lophiotrema nucula</name>
    <dbReference type="NCBI Taxonomy" id="690887"/>
    <lineage>
        <taxon>Eukaryota</taxon>
        <taxon>Fungi</taxon>
        <taxon>Dikarya</taxon>
        <taxon>Ascomycota</taxon>
        <taxon>Pezizomycotina</taxon>
        <taxon>Dothideomycetes</taxon>
        <taxon>Pleosporomycetidae</taxon>
        <taxon>Pleosporales</taxon>
        <taxon>Lophiotremataceae</taxon>
        <taxon>Lophiotrema</taxon>
    </lineage>
</organism>
<dbReference type="PANTHER" id="PTHR46310">
    <property type="entry name" value="AMIDASE 1"/>
    <property type="match status" value="1"/>
</dbReference>
<protein>
    <submittedName>
        <fullName evidence="2">Amidase signature domain-containing protein</fullName>
    </submittedName>
</protein>
<evidence type="ECO:0000313" key="3">
    <source>
        <dbReference type="Proteomes" id="UP000799770"/>
    </source>
</evidence>
<dbReference type="Proteomes" id="UP000799770">
    <property type="component" value="Unassembled WGS sequence"/>
</dbReference>
<evidence type="ECO:0000313" key="2">
    <source>
        <dbReference type="EMBL" id="KAF2108473.1"/>
    </source>
</evidence>
<evidence type="ECO:0000259" key="1">
    <source>
        <dbReference type="Pfam" id="PF01425"/>
    </source>
</evidence>
<dbReference type="Gene3D" id="3.90.1300.10">
    <property type="entry name" value="Amidase signature (AS) domain"/>
    <property type="match status" value="1"/>
</dbReference>
<dbReference type="Pfam" id="PF01425">
    <property type="entry name" value="Amidase"/>
    <property type="match status" value="1"/>
</dbReference>
<dbReference type="OrthoDB" id="3792226at2759"/>
<reference evidence="2" key="1">
    <citation type="journal article" date="2020" name="Stud. Mycol.">
        <title>101 Dothideomycetes genomes: a test case for predicting lifestyles and emergence of pathogens.</title>
        <authorList>
            <person name="Haridas S."/>
            <person name="Albert R."/>
            <person name="Binder M."/>
            <person name="Bloem J."/>
            <person name="Labutti K."/>
            <person name="Salamov A."/>
            <person name="Andreopoulos B."/>
            <person name="Baker S."/>
            <person name="Barry K."/>
            <person name="Bills G."/>
            <person name="Bluhm B."/>
            <person name="Cannon C."/>
            <person name="Castanera R."/>
            <person name="Culley D."/>
            <person name="Daum C."/>
            <person name="Ezra D."/>
            <person name="Gonzalez J."/>
            <person name="Henrissat B."/>
            <person name="Kuo A."/>
            <person name="Liang C."/>
            <person name="Lipzen A."/>
            <person name="Lutzoni F."/>
            <person name="Magnuson J."/>
            <person name="Mondo S."/>
            <person name="Nolan M."/>
            <person name="Ohm R."/>
            <person name="Pangilinan J."/>
            <person name="Park H.-J."/>
            <person name="Ramirez L."/>
            <person name="Alfaro M."/>
            <person name="Sun H."/>
            <person name="Tritt A."/>
            <person name="Yoshinaga Y."/>
            <person name="Zwiers L.-H."/>
            <person name="Turgeon B."/>
            <person name="Goodwin S."/>
            <person name="Spatafora J."/>
            <person name="Crous P."/>
            <person name="Grigoriev I."/>
        </authorList>
    </citation>
    <scope>NUCLEOTIDE SEQUENCE</scope>
    <source>
        <strain evidence="2">CBS 627.86</strain>
    </source>
</reference>
<gene>
    <name evidence="2" type="ORF">BDV96DRAFT_692568</name>
</gene>
<keyword evidence="3" id="KW-1185">Reference proteome</keyword>
<dbReference type="AlphaFoldDB" id="A0A6A5YNF5"/>
<dbReference type="EMBL" id="ML977347">
    <property type="protein sequence ID" value="KAF2108473.1"/>
    <property type="molecule type" value="Genomic_DNA"/>
</dbReference>
<dbReference type="SUPFAM" id="SSF75304">
    <property type="entry name" value="Amidase signature (AS) enzymes"/>
    <property type="match status" value="1"/>
</dbReference>
<name>A0A6A5YNF5_9PLEO</name>